<dbReference type="InterPro" id="IPR038765">
    <property type="entry name" value="Papain-like_cys_pep_sf"/>
</dbReference>
<feature type="domain" description="USP" evidence="3">
    <location>
        <begin position="566"/>
        <end position="922"/>
    </location>
</feature>
<feature type="region of interest" description="Disordered" evidence="2">
    <location>
        <begin position="209"/>
        <end position="295"/>
    </location>
</feature>
<comment type="similarity">
    <text evidence="1">Belongs to the peptidase C19 family.</text>
</comment>
<evidence type="ECO:0000313" key="4">
    <source>
        <dbReference type="EMBL" id="QIX02312.1"/>
    </source>
</evidence>
<feature type="compositionally biased region" description="Basic and acidic residues" evidence="2">
    <location>
        <begin position="463"/>
        <end position="472"/>
    </location>
</feature>
<dbReference type="InterPro" id="IPR001763">
    <property type="entry name" value="Rhodanese-like_dom"/>
</dbReference>
<dbReference type="GO" id="GO:0016579">
    <property type="term" value="P:protein deubiquitination"/>
    <property type="evidence" value="ECO:0007669"/>
    <property type="project" value="InterPro"/>
</dbReference>
<organism evidence="4 5">
    <name type="scientific">Peltaster fructicola</name>
    <dbReference type="NCBI Taxonomy" id="286661"/>
    <lineage>
        <taxon>Eukaryota</taxon>
        <taxon>Fungi</taxon>
        <taxon>Dikarya</taxon>
        <taxon>Ascomycota</taxon>
        <taxon>Pezizomycotina</taxon>
        <taxon>Dothideomycetes</taxon>
        <taxon>Dothideomycetes incertae sedis</taxon>
        <taxon>Peltaster</taxon>
    </lineage>
</organism>
<dbReference type="InterPro" id="IPR001394">
    <property type="entry name" value="Peptidase_C19_UCH"/>
</dbReference>
<dbReference type="PANTHER" id="PTHR21646:SF23">
    <property type="entry name" value="UBIQUITIN CARBOXYL-TERMINAL HYDROLASE USP2"/>
    <property type="match status" value="1"/>
</dbReference>
<dbReference type="OrthoDB" id="292964at2759"/>
<dbReference type="InterPro" id="IPR036873">
    <property type="entry name" value="Rhodanese-like_dom_sf"/>
</dbReference>
<dbReference type="EMBL" id="CP051143">
    <property type="protein sequence ID" value="QIX02312.1"/>
    <property type="molecule type" value="Genomic_DNA"/>
</dbReference>
<dbReference type="Gene3D" id="3.90.70.10">
    <property type="entry name" value="Cysteine proteinases"/>
    <property type="match status" value="1"/>
</dbReference>
<dbReference type="Pfam" id="PF00581">
    <property type="entry name" value="Rhodanese"/>
    <property type="match status" value="1"/>
</dbReference>
<name>A0A6H0Y5J2_9PEZI</name>
<dbReference type="SUPFAM" id="SSF54001">
    <property type="entry name" value="Cysteine proteinases"/>
    <property type="match status" value="1"/>
</dbReference>
<dbReference type="AlphaFoldDB" id="A0A6H0Y5J2"/>
<feature type="compositionally biased region" description="Pro residues" evidence="2">
    <location>
        <begin position="515"/>
        <end position="525"/>
    </location>
</feature>
<feature type="region of interest" description="Disordered" evidence="2">
    <location>
        <begin position="430"/>
        <end position="482"/>
    </location>
</feature>
<proteinExistence type="inferred from homology"/>
<reference evidence="4 5" key="1">
    <citation type="journal article" date="2016" name="Sci. Rep.">
        <title>Peltaster fructicola genome reveals evolution from an invasive phytopathogen to an ectophytic parasite.</title>
        <authorList>
            <person name="Xu C."/>
            <person name="Chen H."/>
            <person name="Gleason M.L."/>
            <person name="Xu J.R."/>
            <person name="Liu H."/>
            <person name="Zhang R."/>
            <person name="Sun G."/>
        </authorList>
    </citation>
    <scope>NUCLEOTIDE SEQUENCE [LARGE SCALE GENOMIC DNA]</scope>
    <source>
        <strain evidence="4 5">LNHT1506</strain>
    </source>
</reference>
<feature type="compositionally biased region" description="Polar residues" evidence="2">
    <location>
        <begin position="209"/>
        <end position="227"/>
    </location>
</feature>
<evidence type="ECO:0000256" key="1">
    <source>
        <dbReference type="ARBA" id="ARBA00009085"/>
    </source>
</evidence>
<dbReference type="Pfam" id="PF00443">
    <property type="entry name" value="UCH"/>
    <property type="match status" value="1"/>
</dbReference>
<dbReference type="Proteomes" id="UP000503462">
    <property type="component" value="Chromosome 5"/>
</dbReference>
<evidence type="ECO:0000256" key="2">
    <source>
        <dbReference type="SAM" id="MobiDB-lite"/>
    </source>
</evidence>
<dbReference type="PANTHER" id="PTHR21646">
    <property type="entry name" value="UBIQUITIN CARBOXYL-TERMINAL HYDROLASE"/>
    <property type="match status" value="1"/>
</dbReference>
<dbReference type="PROSITE" id="PS50235">
    <property type="entry name" value="USP_3"/>
    <property type="match status" value="1"/>
</dbReference>
<sequence length="924" mass="104803">MSAAALPPPNIPSAPPSSNGGFAAKERVFAHIQDLQAQALTGYNSSSSIKVLTDIADRCLATANSQISFRRPDLAFVEYMRAHELATNVIPRHTGYIDLIHDDKNGEHRLKVLNRKLFAQHEQYMNIKSIIESDNLRNGVQRNSVPSSLLPGRNSIDMSRRDGAQSQSNGTPAHMNGVMKPPKPQALHGRPLSEQPQQDLTNRFNRLRLSTVTSPTSEPDSALSYSETPIDMAPHRPAKLPLDLPKPPSPTYSPARNMDTNGGFAPPRHTARSLASSRTEAILGSAPRRKRSTHHDDLRIDAERLYDYLQRFSVLLIDVRARADFDQGHIFTRNIMCIEPMTLRHGMSAEEVYETLVLSPDREQLLWDDRHMFDLIVYYDQAGGEQKYLHDALWEFNQEKPLKAAPKLLIGGLDAWCDIAGSQSLASSTTIRRLPQRRPAGRSDLRVPKRRLRDYNPLDQEEERSWLERARQESLSAPKPPILDDGNSVIEEFLQRFPEVEPPKIPSKIVEYPRAPQPPARPSPAAPRMSYNGVSDRAVPPPLRTASLAPYVPPKYASANLRLPKTGLVNFGVTCYMNATLQALSATVPLSVFFLDDQFRKSVQRDNWKGSKGVMPELYSTLIRSLWAGDVESIKPTTFRNFCGRLNREWTLDRQQDAKEFFDFLVDCLHEDLNGNWSRQPAKALTEAEEQRREAMPKGVVSRFEWDRYLYREESYLTRLFAGQHASRLKCTTCGFTSTTYEAFYSLSVEVKPTLDECLRSYCAEEMLSGDEVWKCVRCRREREATKQIILTRAPQNLVVHFKRFASTGSSTRKVRTPIDFPLTGLDLEPYMLPPTPPELFEKYSVRPEMNSAPYLYDAYAVIRHIGTTLTSGHYICASKDRVRGTWRMFNDTRVGDFQPSDLGRNAALNNEEAYIVFYSRRVS</sequence>
<feature type="region of interest" description="Disordered" evidence="2">
    <location>
        <begin position="511"/>
        <end position="530"/>
    </location>
</feature>
<keyword evidence="5" id="KW-1185">Reference proteome</keyword>
<dbReference type="Gene3D" id="3.40.250.10">
    <property type="entry name" value="Rhodanese-like domain"/>
    <property type="match status" value="1"/>
</dbReference>
<dbReference type="CDD" id="cd02674">
    <property type="entry name" value="Peptidase_C19R"/>
    <property type="match status" value="1"/>
</dbReference>
<evidence type="ECO:0000313" key="5">
    <source>
        <dbReference type="Proteomes" id="UP000503462"/>
    </source>
</evidence>
<gene>
    <name evidence="4" type="ORF">AMS68_007829</name>
</gene>
<accession>A0A6H0Y5J2</accession>
<dbReference type="GO" id="GO:0004843">
    <property type="term" value="F:cysteine-type deubiquitinase activity"/>
    <property type="evidence" value="ECO:0007669"/>
    <property type="project" value="InterPro"/>
</dbReference>
<dbReference type="InterPro" id="IPR028889">
    <property type="entry name" value="USP"/>
</dbReference>
<protein>
    <recommendedName>
        <fullName evidence="3">USP domain-containing protein</fullName>
    </recommendedName>
</protein>
<dbReference type="SUPFAM" id="SSF52821">
    <property type="entry name" value="Rhodanese/Cell cycle control phosphatase"/>
    <property type="match status" value="1"/>
</dbReference>
<dbReference type="InterPro" id="IPR050185">
    <property type="entry name" value="Ub_carboxyl-term_hydrolase"/>
</dbReference>
<feature type="region of interest" description="Disordered" evidence="2">
    <location>
        <begin position="139"/>
        <end position="196"/>
    </location>
</feature>
<evidence type="ECO:0000259" key="3">
    <source>
        <dbReference type="PROSITE" id="PS50235"/>
    </source>
</evidence>